<dbReference type="OrthoDB" id="2409501at2"/>
<organism evidence="1 2">
    <name type="scientific">Staphylococcus epidermidis (strain ATCC 12228 / FDA PCI 1200)</name>
    <dbReference type="NCBI Taxonomy" id="176280"/>
    <lineage>
        <taxon>Bacteria</taxon>
        <taxon>Bacillati</taxon>
        <taxon>Bacillota</taxon>
        <taxon>Bacilli</taxon>
        <taxon>Bacillales</taxon>
        <taxon>Staphylococcaceae</taxon>
        <taxon>Staphylococcus</taxon>
    </lineage>
</organism>
<gene>
    <name evidence="1" type="ordered locus">SE_0395</name>
</gene>
<name>A0A0H2VGI4_STAES</name>
<evidence type="ECO:0008006" key="3">
    <source>
        <dbReference type="Google" id="ProtNLM"/>
    </source>
</evidence>
<dbReference type="eggNOG" id="ENOG5033A2M">
    <property type="taxonomic scope" value="Bacteria"/>
</dbReference>
<dbReference type="Proteomes" id="UP000001411">
    <property type="component" value="Chromosome"/>
</dbReference>
<dbReference type="RefSeq" id="WP_002438795.1">
    <property type="nucleotide sequence ID" value="NC_004461.1"/>
</dbReference>
<protein>
    <recommendedName>
        <fullName evidence="3">DUF2922 domain-containing protein</fullName>
    </recommendedName>
</protein>
<sequence>MSKTLELVFKSNLNKPVKLLLPDFNAITTEQLIKESMNQLLELDILRFSLGKPVKIYAAQLIDKSTTVIFEDKN</sequence>
<dbReference type="KEGG" id="sep:SE_0395"/>
<dbReference type="HOGENOM" id="CLU_181401_2_1_9"/>
<dbReference type="AlphaFoldDB" id="A0A0H2VGI4"/>
<dbReference type="PATRIC" id="fig|176280.10.peg.369"/>
<dbReference type="EMBL" id="AE015929">
    <property type="protein sequence ID" value="AAO03992.1"/>
    <property type="molecule type" value="Genomic_DNA"/>
</dbReference>
<evidence type="ECO:0000313" key="1">
    <source>
        <dbReference type="EMBL" id="AAO03992.1"/>
    </source>
</evidence>
<accession>A0A0H2VGI4</accession>
<proteinExistence type="predicted"/>
<evidence type="ECO:0000313" key="2">
    <source>
        <dbReference type="Proteomes" id="UP000001411"/>
    </source>
</evidence>
<dbReference type="InterPro" id="IPR021321">
    <property type="entry name" value="DUF2922"/>
</dbReference>
<reference evidence="1 2" key="1">
    <citation type="journal article" date="2003" name="Mol. Microbiol.">
        <title>Genome-based analysis of virulence genes in a non-biofilm-forming Staphylococcus epidermidis strain (ATCC 12228).</title>
        <authorList>
            <person name="Zhang Y.Q."/>
            <person name="Ren S.X."/>
            <person name="Li H.L."/>
            <person name="Wang Y.X."/>
            <person name="Fu G."/>
            <person name="Yang J."/>
            <person name="Qin Z.Q."/>
            <person name="Miao Y.G."/>
            <person name="Wang W.Y."/>
            <person name="Chen R.S."/>
            <person name="Shen Y."/>
            <person name="Chen Z."/>
            <person name="Yuan Z.H."/>
            <person name="Zhao G.P."/>
            <person name="Qu D."/>
            <person name="Danchin A."/>
            <person name="Wen Y.M."/>
        </authorList>
    </citation>
    <scope>NUCLEOTIDE SEQUENCE [LARGE SCALE GENOMIC DNA]</scope>
    <source>
        <strain evidence="2">ATCC 12228 / FDA PCI 1200</strain>
    </source>
</reference>
<dbReference type="Pfam" id="PF11148">
    <property type="entry name" value="DUF2922"/>
    <property type="match status" value="1"/>
</dbReference>